<evidence type="ECO:0000259" key="7">
    <source>
        <dbReference type="PROSITE" id="PS50850"/>
    </source>
</evidence>
<feature type="transmembrane region" description="Helical" evidence="6">
    <location>
        <begin position="308"/>
        <end position="332"/>
    </location>
</feature>
<evidence type="ECO:0000256" key="5">
    <source>
        <dbReference type="ARBA" id="ARBA00023136"/>
    </source>
</evidence>
<dbReference type="InterPro" id="IPR011701">
    <property type="entry name" value="MFS"/>
</dbReference>
<dbReference type="GO" id="GO:0005886">
    <property type="term" value="C:plasma membrane"/>
    <property type="evidence" value="ECO:0007669"/>
    <property type="project" value="TreeGrafter"/>
</dbReference>
<dbReference type="PANTHER" id="PTHR43791">
    <property type="entry name" value="PERMEASE-RELATED"/>
    <property type="match status" value="1"/>
</dbReference>
<feature type="transmembrane region" description="Helical" evidence="6">
    <location>
        <begin position="175"/>
        <end position="195"/>
    </location>
</feature>
<feature type="transmembrane region" description="Helical" evidence="6">
    <location>
        <begin position="365"/>
        <end position="386"/>
    </location>
</feature>
<dbReference type="InterPro" id="IPR020846">
    <property type="entry name" value="MFS_dom"/>
</dbReference>
<dbReference type="Gene3D" id="1.20.1250.20">
    <property type="entry name" value="MFS general substrate transporter like domains"/>
    <property type="match status" value="2"/>
</dbReference>
<feature type="transmembrane region" description="Helical" evidence="6">
    <location>
        <begin position="107"/>
        <end position="127"/>
    </location>
</feature>
<accession>A0A2N9M636</accession>
<gene>
    <name evidence="8" type="ORF">SBA5_810018</name>
</gene>
<keyword evidence="3 6" id="KW-0812">Transmembrane</keyword>
<dbReference type="FunFam" id="1.20.1250.20:FF:000018">
    <property type="entry name" value="MFS transporter permease"/>
    <property type="match status" value="1"/>
</dbReference>
<feature type="transmembrane region" description="Helical" evidence="6">
    <location>
        <begin position="398"/>
        <end position="419"/>
    </location>
</feature>
<dbReference type="AlphaFoldDB" id="A0A2N9M636"/>
<sequence length="461" mass="50888">MTIVEQRFFNAPENRNHQVNTSIHPARDVAIRTRARVTRRLVPYLMFIYALAYLDRANISVAKLGMRADLGFNDAIIGFGAGVFFLGYLLLNIPATLIVERWSARKLIAQIMITWGLVASAMGFLGFPLFGSLRLTTQFYLLRLLLGVAEAGLFPGVIIYLSHWYRPEDRPRAKGYFMVSQSIAVATGVPLSRWILDNIHWASLASWRWIFLLEGILPVFMGIVTLAYLTDRPAQANWLPADEKQWLLAQLKADEALKISHHRVSILDALRYPQTFLLTITLFLVVTGNQALIFFLPSITDTMKSMPIAIRTLAAALPYAFSALGILLNGIWAQRTGKLTAHTALPILATGTSLALAVLARNHVWLMTGLFCLTGFTAQAYMPAFWTLPTKLLGKSAAATAVGLICLGNLGGVAGPWLFGYLRTTTGNYDTGLWVMAGFMLLAGALATQIRVNDLSKEVAQ</sequence>
<evidence type="ECO:0000313" key="9">
    <source>
        <dbReference type="Proteomes" id="UP000239735"/>
    </source>
</evidence>
<dbReference type="OrthoDB" id="9773404at2"/>
<keyword evidence="2" id="KW-0813">Transport</keyword>
<dbReference type="EMBL" id="OKRB01000143">
    <property type="protein sequence ID" value="SPE30938.1"/>
    <property type="molecule type" value="Genomic_DNA"/>
</dbReference>
<proteinExistence type="predicted"/>
<organism evidence="8 9">
    <name type="scientific">Candidatus Sulfuritelmatomonas gaucii</name>
    <dbReference type="NCBI Taxonomy" id="2043161"/>
    <lineage>
        <taxon>Bacteria</taxon>
        <taxon>Pseudomonadati</taxon>
        <taxon>Acidobacteriota</taxon>
        <taxon>Terriglobia</taxon>
        <taxon>Terriglobales</taxon>
        <taxon>Acidobacteriaceae</taxon>
        <taxon>Candidatus Sulfuritelmatomonas</taxon>
    </lineage>
</organism>
<reference evidence="9" key="1">
    <citation type="submission" date="2018-02" db="EMBL/GenBank/DDBJ databases">
        <authorList>
            <person name="Hausmann B."/>
        </authorList>
    </citation>
    <scope>NUCLEOTIDE SEQUENCE [LARGE SCALE GENOMIC DNA]</scope>
    <source>
        <strain evidence="9">Peat soil MAG SbA5</strain>
    </source>
</reference>
<feature type="transmembrane region" description="Helical" evidence="6">
    <location>
        <begin position="431"/>
        <end position="448"/>
    </location>
</feature>
<protein>
    <submittedName>
        <fullName evidence="8">Sugar phosphate permease</fullName>
    </submittedName>
</protein>
<keyword evidence="5 6" id="KW-0472">Membrane</keyword>
<evidence type="ECO:0000313" key="8">
    <source>
        <dbReference type="EMBL" id="SPE30938.1"/>
    </source>
</evidence>
<evidence type="ECO:0000256" key="1">
    <source>
        <dbReference type="ARBA" id="ARBA00004141"/>
    </source>
</evidence>
<dbReference type="CDD" id="cd17319">
    <property type="entry name" value="MFS_ExuT_GudP_like"/>
    <property type="match status" value="1"/>
</dbReference>
<feature type="transmembrane region" description="Helical" evidence="6">
    <location>
        <begin position="75"/>
        <end position="95"/>
    </location>
</feature>
<evidence type="ECO:0000256" key="6">
    <source>
        <dbReference type="SAM" id="Phobius"/>
    </source>
</evidence>
<feature type="transmembrane region" description="Helical" evidence="6">
    <location>
        <begin position="339"/>
        <end position="359"/>
    </location>
</feature>
<feature type="transmembrane region" description="Helical" evidence="6">
    <location>
        <begin position="207"/>
        <end position="229"/>
    </location>
</feature>
<dbReference type="GO" id="GO:0022857">
    <property type="term" value="F:transmembrane transporter activity"/>
    <property type="evidence" value="ECO:0007669"/>
    <property type="project" value="InterPro"/>
</dbReference>
<name>A0A2N9M636_9BACT</name>
<dbReference type="PROSITE" id="PS50850">
    <property type="entry name" value="MFS"/>
    <property type="match status" value="1"/>
</dbReference>
<keyword evidence="4 6" id="KW-1133">Transmembrane helix</keyword>
<feature type="transmembrane region" description="Helical" evidence="6">
    <location>
        <begin position="276"/>
        <end position="296"/>
    </location>
</feature>
<evidence type="ECO:0000256" key="4">
    <source>
        <dbReference type="ARBA" id="ARBA00022989"/>
    </source>
</evidence>
<feature type="domain" description="Major facilitator superfamily (MFS) profile" evidence="7">
    <location>
        <begin position="41"/>
        <end position="456"/>
    </location>
</feature>
<evidence type="ECO:0000256" key="2">
    <source>
        <dbReference type="ARBA" id="ARBA00022448"/>
    </source>
</evidence>
<dbReference type="Pfam" id="PF07690">
    <property type="entry name" value="MFS_1"/>
    <property type="match status" value="1"/>
</dbReference>
<dbReference type="Proteomes" id="UP000239735">
    <property type="component" value="Unassembled WGS sequence"/>
</dbReference>
<comment type="subcellular location">
    <subcellularLocation>
        <location evidence="1">Membrane</location>
        <topology evidence="1">Multi-pass membrane protein</topology>
    </subcellularLocation>
</comment>
<evidence type="ECO:0000256" key="3">
    <source>
        <dbReference type="ARBA" id="ARBA00022692"/>
    </source>
</evidence>
<dbReference type="SUPFAM" id="SSF103473">
    <property type="entry name" value="MFS general substrate transporter"/>
    <property type="match status" value="1"/>
</dbReference>
<dbReference type="PANTHER" id="PTHR43791:SF100">
    <property type="entry name" value="SUGAR TRANSPORTER"/>
    <property type="match status" value="1"/>
</dbReference>
<feature type="transmembrane region" description="Helical" evidence="6">
    <location>
        <begin position="139"/>
        <end position="163"/>
    </location>
</feature>
<dbReference type="InterPro" id="IPR036259">
    <property type="entry name" value="MFS_trans_sf"/>
</dbReference>